<feature type="region of interest" description="Disordered" evidence="5">
    <location>
        <begin position="384"/>
        <end position="410"/>
    </location>
</feature>
<dbReference type="CDD" id="cd16393">
    <property type="entry name" value="SPO0J_N"/>
    <property type="match status" value="1"/>
</dbReference>
<dbReference type="InterPro" id="IPR041468">
    <property type="entry name" value="HTH_ParB/Spo0J"/>
</dbReference>
<gene>
    <name evidence="7" type="ORF">AYR66_01130</name>
    <name evidence="8" type="ORF">AYR66_07615</name>
</gene>
<dbReference type="EMBL" id="LSTO01000001">
    <property type="protein sequence ID" value="OWW19397.1"/>
    <property type="molecule type" value="Genomic_DNA"/>
</dbReference>
<accession>A0A254TB70</accession>
<dbReference type="PANTHER" id="PTHR33375">
    <property type="entry name" value="CHROMOSOME-PARTITIONING PROTEIN PARB-RELATED"/>
    <property type="match status" value="1"/>
</dbReference>
<evidence type="ECO:0000256" key="5">
    <source>
        <dbReference type="SAM" id="MobiDB-lite"/>
    </source>
</evidence>
<evidence type="ECO:0000259" key="6">
    <source>
        <dbReference type="SMART" id="SM00470"/>
    </source>
</evidence>
<evidence type="ECO:0000256" key="3">
    <source>
        <dbReference type="ARBA" id="ARBA00023125"/>
    </source>
</evidence>
<comment type="similarity">
    <text evidence="1">Belongs to the ParB family.</text>
</comment>
<dbReference type="Pfam" id="PF02195">
    <property type="entry name" value="ParB_N"/>
    <property type="match status" value="1"/>
</dbReference>
<dbReference type="Proteomes" id="UP000197535">
    <property type="component" value="Unassembled WGS sequence"/>
</dbReference>
<evidence type="ECO:0000256" key="4">
    <source>
        <dbReference type="ARBA" id="ARBA00025472"/>
    </source>
</evidence>
<dbReference type="FunFam" id="1.10.10.2830:FF:000001">
    <property type="entry name" value="Chromosome partitioning protein ParB"/>
    <property type="match status" value="1"/>
</dbReference>
<dbReference type="SMART" id="SM00470">
    <property type="entry name" value="ParB"/>
    <property type="match status" value="1"/>
</dbReference>
<protein>
    <recommendedName>
        <fullName evidence="6">ParB-like N-terminal domain-containing protein</fullName>
    </recommendedName>
</protein>
<evidence type="ECO:0000313" key="9">
    <source>
        <dbReference type="Proteomes" id="UP000197535"/>
    </source>
</evidence>
<evidence type="ECO:0000256" key="2">
    <source>
        <dbReference type="ARBA" id="ARBA00022829"/>
    </source>
</evidence>
<proteinExistence type="inferred from homology"/>
<dbReference type="Pfam" id="PF17762">
    <property type="entry name" value="HTH_ParB"/>
    <property type="match status" value="1"/>
</dbReference>
<dbReference type="NCBIfam" id="TIGR00180">
    <property type="entry name" value="parB_part"/>
    <property type="match status" value="1"/>
</dbReference>
<dbReference type="PANTHER" id="PTHR33375:SF1">
    <property type="entry name" value="CHROMOSOME-PARTITIONING PROTEIN PARB-RELATED"/>
    <property type="match status" value="1"/>
</dbReference>
<dbReference type="Gene3D" id="1.10.10.2830">
    <property type="match status" value="1"/>
</dbReference>
<dbReference type="GO" id="GO:0007059">
    <property type="term" value="P:chromosome segregation"/>
    <property type="evidence" value="ECO:0007669"/>
    <property type="project" value="UniProtKB-KW"/>
</dbReference>
<dbReference type="InterPro" id="IPR036086">
    <property type="entry name" value="ParB/Sulfiredoxin_sf"/>
</dbReference>
<dbReference type="FunFam" id="3.90.1530.30:FF:000001">
    <property type="entry name" value="Chromosome partitioning protein ParB"/>
    <property type="match status" value="1"/>
</dbReference>
<keyword evidence="9" id="KW-1185">Reference proteome</keyword>
<keyword evidence="2" id="KW-0159">Chromosome partition</keyword>
<comment type="function">
    <text evidence="4">Involved in chromosome partition. Localize to both poles of the predivisional cell following completion of DNA replication. Binds to the DNA origin of replication.</text>
</comment>
<organism evidence="8 9">
    <name type="scientific">Noviherbaspirillum denitrificans</name>
    <dbReference type="NCBI Taxonomy" id="1968433"/>
    <lineage>
        <taxon>Bacteria</taxon>
        <taxon>Pseudomonadati</taxon>
        <taxon>Pseudomonadota</taxon>
        <taxon>Betaproteobacteria</taxon>
        <taxon>Burkholderiales</taxon>
        <taxon>Oxalobacteraceae</taxon>
        <taxon>Noviherbaspirillum</taxon>
    </lineage>
</organism>
<feature type="domain" description="ParB-like N-terminal" evidence="6">
    <location>
        <begin position="14"/>
        <end position="109"/>
    </location>
</feature>
<dbReference type="InterPro" id="IPR003115">
    <property type="entry name" value="ParB_N"/>
</dbReference>
<keyword evidence="3" id="KW-0238">DNA-binding</keyword>
<evidence type="ECO:0000313" key="8">
    <source>
        <dbReference type="EMBL" id="OWW19397.1"/>
    </source>
</evidence>
<feature type="compositionally biased region" description="Basic and acidic residues" evidence="5">
    <location>
        <begin position="572"/>
        <end position="582"/>
    </location>
</feature>
<feature type="region of interest" description="Disordered" evidence="5">
    <location>
        <begin position="533"/>
        <end position="608"/>
    </location>
</feature>
<evidence type="ECO:0000313" key="7">
    <source>
        <dbReference type="EMBL" id="OWW18433.1"/>
    </source>
</evidence>
<name>A0A254TB70_9BURK</name>
<dbReference type="SUPFAM" id="SSF110849">
    <property type="entry name" value="ParB/Sulfiredoxin"/>
    <property type="match status" value="1"/>
</dbReference>
<dbReference type="GO" id="GO:0003677">
    <property type="term" value="F:DNA binding"/>
    <property type="evidence" value="ECO:0007669"/>
    <property type="project" value="UniProtKB-KW"/>
</dbReference>
<dbReference type="GO" id="GO:0005694">
    <property type="term" value="C:chromosome"/>
    <property type="evidence" value="ECO:0007669"/>
    <property type="project" value="TreeGrafter"/>
</dbReference>
<comment type="caution">
    <text evidence="8">The sequence shown here is derived from an EMBL/GenBank/DDBJ whole genome shotgun (WGS) entry which is preliminary data.</text>
</comment>
<feature type="compositionally biased region" description="Low complexity" evidence="5">
    <location>
        <begin position="583"/>
        <end position="599"/>
    </location>
</feature>
<reference evidence="8 9" key="1">
    <citation type="submission" date="2016-02" db="EMBL/GenBank/DDBJ databases">
        <authorList>
            <person name="Wen L."/>
            <person name="He K."/>
            <person name="Yang H."/>
        </authorList>
    </citation>
    <scope>NUCLEOTIDE SEQUENCE [LARGE SCALE GENOMIC DNA]</scope>
    <source>
        <strain evidence="8 9">TSA40</strain>
    </source>
</reference>
<dbReference type="EMBL" id="LSTO01000006">
    <property type="protein sequence ID" value="OWW18433.1"/>
    <property type="molecule type" value="Genomic_DNA"/>
</dbReference>
<dbReference type="InterPro" id="IPR004437">
    <property type="entry name" value="ParB/RepB/Spo0J"/>
</dbReference>
<evidence type="ECO:0000256" key="1">
    <source>
        <dbReference type="ARBA" id="ARBA00006295"/>
    </source>
</evidence>
<feature type="compositionally biased region" description="Basic and acidic residues" evidence="5">
    <location>
        <begin position="390"/>
        <end position="410"/>
    </location>
</feature>
<dbReference type="Gene3D" id="3.90.1530.30">
    <property type="match status" value="1"/>
</dbReference>
<sequence>MTATQTNFAEPHFGTIPLACVIPSKTNPRKHFDESALHELAESIRQVGVAQPILVRPLPTTESMIDCVEIVAGERRYRASKLAGLQSIPAIVRELTDVQVLEIQVIENLQRQDVHPIEEAEGYDQLMRQHDYTAEQLADKVGKSKAYIYGRLKLCSLASEAREAFFAGKINASIAERIARMPVLALQAKATQEIVHNYGQPEPMSFRRAVEHLQARYMLDLAHAKFAIKDAKLVSATGSCLSCPKRTGNQPEIYHDVDADVCTDPDCFESKVNAHNERKAAAAQKSGLPIYADGMEAYTKLRENNQVSAYDGLYKMDRLAKSSMSNTPIEDVIPADQLPKPVAYVKGNDGEIDAVYEKSAIQFALEKAGLCLTLEKHNALLQEKMSGNARDPKVSEKEKQAEAERRERTKKAELETTIRKAVYAEVRSKILQGDGHLTALRHIAKRLCDEWSFPHVIASDYKFNVLNFNEAAKFIDSASLEEVVAFILGMTIGECVQVDAFDMDDDEHLENPWYLGLLDVAKACDIEHDKIRSEHTPKPAEQQDLPVAAETPKKKGQQKTAETAAEAPKMAETTKDATDTKKAAPAKPTPAKKAAATNAKTDEVPATAWPFPTAAEMAAKGK</sequence>
<dbReference type="AlphaFoldDB" id="A0A254TB70"/>
<dbReference type="InterPro" id="IPR050336">
    <property type="entry name" value="Chromosome_partition/occlusion"/>
</dbReference>